<accession>A0AB73B5P5</accession>
<comment type="caution">
    <text evidence="3">The sequence shown here is derived from an EMBL/GenBank/DDBJ whole genome shotgun (WGS) entry which is preliminary data.</text>
</comment>
<dbReference type="AlphaFoldDB" id="A0AB73B5P5"/>
<feature type="region of interest" description="Disordered" evidence="1">
    <location>
        <begin position="32"/>
        <end position="58"/>
    </location>
</feature>
<gene>
    <name evidence="3" type="ORF">CFL01nite_05930</name>
</gene>
<feature type="signal peptide" evidence="2">
    <location>
        <begin position="1"/>
        <end position="23"/>
    </location>
</feature>
<reference evidence="3 4" key="1">
    <citation type="submission" date="2019-06" db="EMBL/GenBank/DDBJ databases">
        <title>Whole genome shotgun sequence of Corynebacterium flavescens NBRC 14136.</title>
        <authorList>
            <person name="Hosoyama A."/>
            <person name="Uohara A."/>
            <person name="Ohji S."/>
            <person name="Ichikawa N."/>
        </authorList>
    </citation>
    <scope>NUCLEOTIDE SEQUENCE [LARGE SCALE GENOMIC DNA]</scope>
    <source>
        <strain evidence="3 4">NBRC 14136</strain>
    </source>
</reference>
<name>A0AB73B5P5_CORFL</name>
<evidence type="ECO:0008006" key="5">
    <source>
        <dbReference type="Google" id="ProtNLM"/>
    </source>
</evidence>
<dbReference type="Proteomes" id="UP000315353">
    <property type="component" value="Unassembled WGS sequence"/>
</dbReference>
<dbReference type="EMBL" id="BJNB01000006">
    <property type="protein sequence ID" value="GEB97098.1"/>
    <property type="molecule type" value="Genomic_DNA"/>
</dbReference>
<evidence type="ECO:0000256" key="1">
    <source>
        <dbReference type="SAM" id="MobiDB-lite"/>
    </source>
</evidence>
<sequence>MIALLASQKRAALALSLSALALAGCQSDSEVGVGSDPDTAVQGNATPAPSPAATNPAGKLSLEGQSLKDLAVIDSTVAVHSATGLEVGSQSDFEAGKAATVPLNESCGELTASEQGFVIACGDKVLIIDPTEPTSPTEVDVSEDAPATAAALISSGELFVTSADTAEVGVYREGQRVEDITAEAGSDQLIPVPNANIRDNVVRIQRSDSTIQNLDWEHDRAGGRLRAGQGVGQIAAGDNGIVLASDTVGKRLAIYTADDVIRLHQYGNTPGVPWAVAWDEGRQLAWVTTTDTNEAHAYNISTGVPIEKGSFPTVSAAEHMAVLEDGTLVVASATGDGLQFYSDPDLK</sequence>
<dbReference type="SUPFAM" id="SSF101898">
    <property type="entry name" value="NHL repeat"/>
    <property type="match status" value="1"/>
</dbReference>
<protein>
    <recommendedName>
        <fullName evidence="5">Prolipoprotein LppL</fullName>
    </recommendedName>
</protein>
<feature type="chain" id="PRO_5044499173" description="Prolipoprotein LppL" evidence="2">
    <location>
        <begin position="24"/>
        <end position="347"/>
    </location>
</feature>
<dbReference type="GeneID" id="82880347"/>
<evidence type="ECO:0000313" key="3">
    <source>
        <dbReference type="EMBL" id="GEB97098.1"/>
    </source>
</evidence>
<feature type="compositionally biased region" description="Low complexity" evidence="1">
    <location>
        <begin position="44"/>
        <end position="57"/>
    </location>
</feature>
<evidence type="ECO:0000313" key="4">
    <source>
        <dbReference type="Proteomes" id="UP000315353"/>
    </source>
</evidence>
<organism evidence="3 4">
    <name type="scientific">Corynebacterium flavescens</name>
    <dbReference type="NCBI Taxonomy" id="28028"/>
    <lineage>
        <taxon>Bacteria</taxon>
        <taxon>Bacillati</taxon>
        <taxon>Actinomycetota</taxon>
        <taxon>Actinomycetes</taxon>
        <taxon>Mycobacteriales</taxon>
        <taxon>Corynebacteriaceae</taxon>
        <taxon>Corynebacterium</taxon>
    </lineage>
</organism>
<keyword evidence="2" id="KW-0732">Signal</keyword>
<dbReference type="RefSeq" id="WP_232315992.1">
    <property type="nucleotide sequence ID" value="NZ_BJNB01000006.1"/>
</dbReference>
<evidence type="ECO:0000256" key="2">
    <source>
        <dbReference type="SAM" id="SignalP"/>
    </source>
</evidence>
<proteinExistence type="predicted"/>